<dbReference type="InterPro" id="IPR013693">
    <property type="entry name" value="SpoIID/LytB_N"/>
</dbReference>
<evidence type="ECO:0000259" key="1">
    <source>
        <dbReference type="Pfam" id="PF08486"/>
    </source>
</evidence>
<gene>
    <name evidence="2" type="ORF">QYF49_02925</name>
</gene>
<dbReference type="EMBL" id="JAUHLN010000001">
    <property type="protein sequence ID" value="MDN4071984.1"/>
    <property type="molecule type" value="Genomic_DNA"/>
</dbReference>
<dbReference type="RefSeq" id="WP_290398129.1">
    <property type="nucleotide sequence ID" value="NZ_JAUHLN010000001.1"/>
</dbReference>
<proteinExistence type="predicted"/>
<sequence length="104" mass="11920">MGLWLKQHIVTMEEGEFKLTSGDELYIDQPFKAVSVKGKYLSHKKRNYNGVLEVSFADPKKKRLNAICRLNVETYLQGVVPSEISASWHPEAIKVQAGQQERMR</sequence>
<dbReference type="Proteomes" id="UP001168694">
    <property type="component" value="Unassembled WGS sequence"/>
</dbReference>
<accession>A0ABT8E241</accession>
<keyword evidence="3" id="KW-1185">Reference proteome</keyword>
<evidence type="ECO:0000313" key="3">
    <source>
        <dbReference type="Proteomes" id="UP001168694"/>
    </source>
</evidence>
<reference evidence="2" key="1">
    <citation type="submission" date="2023-06" db="EMBL/GenBank/DDBJ databases">
        <title>Draft Genome Sequences of Representative Paenibacillus Polymyxa, Bacillus cereus, Fictibacillus sp., and Brevibacillus agri Strains Isolated from Amazonian Dark Earth.</title>
        <authorList>
            <person name="Pellegrinetti T.A."/>
            <person name="Cunha I.C.M."/>
            <person name="Chaves M.G."/>
            <person name="Freitas A.S."/>
            <person name="Silva A.V.R."/>
            <person name="Tsai S.M."/>
            <person name="Mendes L.W."/>
        </authorList>
    </citation>
    <scope>NUCLEOTIDE SEQUENCE</scope>
    <source>
        <strain evidence="2">CENA-BCM004</strain>
    </source>
</reference>
<dbReference type="Pfam" id="PF08486">
    <property type="entry name" value="SpoIID"/>
    <property type="match status" value="1"/>
</dbReference>
<comment type="caution">
    <text evidence="2">The sequence shown here is derived from an EMBL/GenBank/DDBJ whole genome shotgun (WGS) entry which is preliminary data.</text>
</comment>
<evidence type="ECO:0000313" key="2">
    <source>
        <dbReference type="EMBL" id="MDN4071984.1"/>
    </source>
</evidence>
<organism evidence="2 3">
    <name type="scientific">Fictibacillus terranigra</name>
    <dbReference type="NCBI Taxonomy" id="3058424"/>
    <lineage>
        <taxon>Bacteria</taxon>
        <taxon>Bacillati</taxon>
        <taxon>Bacillota</taxon>
        <taxon>Bacilli</taxon>
        <taxon>Bacillales</taxon>
        <taxon>Fictibacillaceae</taxon>
        <taxon>Fictibacillus</taxon>
    </lineage>
</organism>
<feature type="domain" description="Sporulation stage II protein D amidase enhancer LytB N-terminal" evidence="1">
    <location>
        <begin position="61"/>
        <end position="97"/>
    </location>
</feature>
<protein>
    <submittedName>
        <fullName evidence="2">SpoIID/LytB domain-containing protein</fullName>
    </submittedName>
</protein>
<name>A0ABT8E241_9BACL</name>